<name>A0A3B1JY16_ASTMX</name>
<protein>
    <submittedName>
        <fullName evidence="4">Dapper 1-B-like</fullName>
    </submittedName>
</protein>
<evidence type="ECO:0000256" key="3">
    <source>
        <dbReference type="SAM" id="MobiDB-lite"/>
    </source>
</evidence>
<feature type="compositionally biased region" description="Low complexity" evidence="3">
    <location>
        <begin position="536"/>
        <end position="581"/>
    </location>
</feature>
<dbReference type="Pfam" id="PF15268">
    <property type="entry name" value="Dapper"/>
    <property type="match status" value="2"/>
</dbReference>
<dbReference type="Ensembl" id="ENSAMXT00000035093.1">
    <property type="protein sequence ID" value="ENSAMXP00000047322.1"/>
    <property type="gene ID" value="ENSAMXG00000040836.1"/>
</dbReference>
<feature type="compositionally biased region" description="Polar residues" evidence="3">
    <location>
        <begin position="591"/>
        <end position="600"/>
    </location>
</feature>
<keyword evidence="2" id="KW-0175">Coiled coil</keyword>
<feature type="compositionally biased region" description="Acidic residues" evidence="3">
    <location>
        <begin position="320"/>
        <end position="331"/>
    </location>
</feature>
<reference evidence="4" key="4">
    <citation type="submission" date="2025-09" db="UniProtKB">
        <authorList>
            <consortium name="Ensembl"/>
        </authorList>
    </citation>
    <scope>IDENTIFICATION</scope>
</reference>
<accession>A0A3B1JY16</accession>
<dbReference type="Bgee" id="ENSAMXG00000040836">
    <property type="expression patterns" value="Expressed in brain and 2 other cell types or tissues"/>
</dbReference>
<dbReference type="InterPro" id="IPR024843">
    <property type="entry name" value="Dapper"/>
</dbReference>
<evidence type="ECO:0000313" key="4">
    <source>
        <dbReference type="Ensembl" id="ENSAMXP00000047322.1"/>
    </source>
</evidence>
<dbReference type="PANTHER" id="PTHR15919">
    <property type="entry name" value="DAPPER-RELATED"/>
    <property type="match status" value="1"/>
</dbReference>
<dbReference type="Proteomes" id="UP000018467">
    <property type="component" value="Unassembled WGS sequence"/>
</dbReference>
<reference evidence="5" key="1">
    <citation type="submission" date="2013-03" db="EMBL/GenBank/DDBJ databases">
        <authorList>
            <person name="Jeffery W."/>
            <person name="Warren W."/>
            <person name="Wilson R.K."/>
        </authorList>
    </citation>
    <scope>NUCLEOTIDE SEQUENCE</scope>
    <source>
        <strain evidence="5">female</strain>
    </source>
</reference>
<sequence>MQRGTELLMPGERSRNKELLEASVAWLWELEELRERQQSLVLTALALGGAPPPGGGSSAVDPEEWAFRRRLNQLQDAPGALMQVLQQQFNELRVDTCDQSADDDLDSPSSSGFYEQSETHSPPRRSSSSPSLSFSTHRPKSVDAYMWDWESQRDPPPRAAMPRSFSAPYPPLEGIAEGTEEEEEEDDVEDGALWSEDQEVNEDDMDPNVEEDEGPSEEVDEDPTVEVDQDLLTEEVDESPVEEIDEGPTTEDIQQAMRVEAYILSLLQRCSLNPASSPSRGFSCTPDHWENLHGYASNTPSYYDPTPGHPTHWQEWSALNEEEEDGGEEPQEGYYMPHLNAQDGVPSLRCENPESSLEMDQYGTTENCSSSSDVDSLQHQRGYLEHPRAGLDHRTSSRYIHPRTSLSPPLTPQAADQEWESRLSRLHQQDRWESVGERRDKTTQRSQSEGSFHPQGWTAQPDHRYYTVGREQEREGHQVSDDNYLSNQRLWSSSADLSQEEEEPLPLREDETVSRYVRLPGNTLPLSDSGVPYNEQSQRSRNRANARASQADGSDSSLSETCSPRSTSSVSSDSDESGGLVWPQQLPPRLPTSSQNTPSTVVKIKASHALKRKIMRFRSGSLKVMTTV</sequence>
<dbReference type="STRING" id="7994.ENSAMXP00000047322"/>
<keyword evidence="5" id="KW-1185">Reference proteome</keyword>
<evidence type="ECO:0000313" key="5">
    <source>
        <dbReference type="Proteomes" id="UP000018467"/>
    </source>
</evidence>
<feature type="compositionally biased region" description="Acidic residues" evidence="3">
    <location>
        <begin position="178"/>
        <end position="249"/>
    </location>
</feature>
<feature type="compositionally biased region" description="Basic and acidic residues" evidence="3">
    <location>
        <begin position="419"/>
        <end position="443"/>
    </location>
</feature>
<dbReference type="GO" id="GO:0005737">
    <property type="term" value="C:cytoplasm"/>
    <property type="evidence" value="ECO:0007669"/>
    <property type="project" value="TreeGrafter"/>
</dbReference>
<dbReference type="InParanoid" id="A0A3B1JY16"/>
<feature type="compositionally biased region" description="Basic and acidic residues" evidence="3">
    <location>
        <begin position="376"/>
        <end position="395"/>
    </location>
</feature>
<evidence type="ECO:0000256" key="1">
    <source>
        <dbReference type="ARBA" id="ARBA00010807"/>
    </source>
</evidence>
<feature type="compositionally biased region" description="Low complexity" evidence="3">
    <location>
        <begin position="124"/>
        <end position="136"/>
    </location>
</feature>
<reference evidence="4" key="3">
    <citation type="submission" date="2025-08" db="UniProtKB">
        <authorList>
            <consortium name="Ensembl"/>
        </authorList>
    </citation>
    <scope>IDENTIFICATION</scope>
</reference>
<reference evidence="5" key="2">
    <citation type="journal article" date="2014" name="Nat. Commun.">
        <title>The cavefish genome reveals candidate genes for eye loss.</title>
        <authorList>
            <person name="McGaugh S.E."/>
            <person name="Gross J.B."/>
            <person name="Aken B."/>
            <person name="Blin M."/>
            <person name="Borowsky R."/>
            <person name="Chalopin D."/>
            <person name="Hinaux H."/>
            <person name="Jeffery W.R."/>
            <person name="Keene A."/>
            <person name="Ma L."/>
            <person name="Minx P."/>
            <person name="Murphy D."/>
            <person name="O'Quin K.E."/>
            <person name="Retaux S."/>
            <person name="Rohner N."/>
            <person name="Searle S.M."/>
            <person name="Stahl B.A."/>
            <person name="Tabin C."/>
            <person name="Volff J.N."/>
            <person name="Yoshizawa M."/>
            <person name="Warren W.C."/>
        </authorList>
    </citation>
    <scope>NUCLEOTIDE SEQUENCE [LARGE SCALE GENOMIC DNA]</scope>
    <source>
        <strain evidence="5">female</strain>
    </source>
</reference>
<feature type="region of interest" description="Disordered" evidence="3">
    <location>
        <begin position="98"/>
        <end position="252"/>
    </location>
</feature>
<dbReference type="GeneTree" id="ENSGT00950000183181"/>
<feature type="region of interest" description="Disordered" evidence="3">
    <location>
        <begin position="319"/>
        <end position="462"/>
    </location>
</feature>
<proteinExistence type="inferred from homology"/>
<dbReference type="AlphaFoldDB" id="A0A3B1JY16"/>
<feature type="region of interest" description="Disordered" evidence="3">
    <location>
        <begin position="493"/>
        <end position="600"/>
    </location>
</feature>
<evidence type="ECO:0000256" key="2">
    <source>
        <dbReference type="ARBA" id="ARBA00023054"/>
    </source>
</evidence>
<feature type="compositionally biased region" description="Polar residues" evidence="3">
    <location>
        <begin position="362"/>
        <end position="375"/>
    </location>
</feature>
<comment type="similarity">
    <text evidence="1">Belongs to the dapper family.</text>
</comment>
<dbReference type="GO" id="GO:0090090">
    <property type="term" value="P:negative regulation of canonical Wnt signaling pathway"/>
    <property type="evidence" value="ECO:0007669"/>
    <property type="project" value="TreeGrafter"/>
</dbReference>
<organism evidence="4 5">
    <name type="scientific">Astyanax mexicanus</name>
    <name type="common">Blind cave fish</name>
    <name type="synonym">Astyanax fasciatus mexicanus</name>
    <dbReference type="NCBI Taxonomy" id="7994"/>
    <lineage>
        <taxon>Eukaryota</taxon>
        <taxon>Metazoa</taxon>
        <taxon>Chordata</taxon>
        <taxon>Craniata</taxon>
        <taxon>Vertebrata</taxon>
        <taxon>Euteleostomi</taxon>
        <taxon>Actinopterygii</taxon>
        <taxon>Neopterygii</taxon>
        <taxon>Teleostei</taxon>
        <taxon>Ostariophysi</taxon>
        <taxon>Characiformes</taxon>
        <taxon>Characoidei</taxon>
        <taxon>Acestrorhamphidae</taxon>
        <taxon>Acestrorhamphinae</taxon>
        <taxon>Astyanax</taxon>
    </lineage>
</organism>
<dbReference type="PANTHER" id="PTHR15919:SF1">
    <property type="entry name" value="DAPPER HOMOLOG 3"/>
    <property type="match status" value="1"/>
</dbReference>